<evidence type="ECO:0000313" key="2">
    <source>
        <dbReference type="Proteomes" id="UP000276133"/>
    </source>
</evidence>
<sequence>MIWMVDDLITFLKIKDKSAPKSPDPIPIKLLWKGLNFNVRQSIILKESDIIKARSIVIQRDDQYIYSISAFLTDADIKNYISGSEVEKWFKQKLTESQNKQV</sequence>
<dbReference type="AlphaFoldDB" id="A0A3M7Q556"/>
<organism evidence="1 2">
    <name type="scientific">Brachionus plicatilis</name>
    <name type="common">Marine rotifer</name>
    <name type="synonym">Brachionus muelleri</name>
    <dbReference type="NCBI Taxonomy" id="10195"/>
    <lineage>
        <taxon>Eukaryota</taxon>
        <taxon>Metazoa</taxon>
        <taxon>Spiralia</taxon>
        <taxon>Gnathifera</taxon>
        <taxon>Rotifera</taxon>
        <taxon>Eurotatoria</taxon>
        <taxon>Monogononta</taxon>
        <taxon>Pseudotrocha</taxon>
        <taxon>Ploima</taxon>
        <taxon>Brachionidae</taxon>
        <taxon>Brachionus</taxon>
    </lineage>
</organism>
<comment type="caution">
    <text evidence="1">The sequence shown here is derived from an EMBL/GenBank/DDBJ whole genome shotgun (WGS) entry which is preliminary data.</text>
</comment>
<keyword evidence="2" id="KW-1185">Reference proteome</keyword>
<dbReference type="EMBL" id="REGN01007433">
    <property type="protein sequence ID" value="RNA06322.1"/>
    <property type="molecule type" value="Genomic_DNA"/>
</dbReference>
<reference evidence="1 2" key="1">
    <citation type="journal article" date="2018" name="Sci. Rep.">
        <title>Genomic signatures of local adaptation to the degree of environmental predictability in rotifers.</title>
        <authorList>
            <person name="Franch-Gras L."/>
            <person name="Hahn C."/>
            <person name="Garcia-Roger E.M."/>
            <person name="Carmona M.J."/>
            <person name="Serra M."/>
            <person name="Gomez A."/>
        </authorList>
    </citation>
    <scope>NUCLEOTIDE SEQUENCE [LARGE SCALE GENOMIC DNA]</scope>
    <source>
        <strain evidence="1">HYR1</strain>
    </source>
</reference>
<protein>
    <submittedName>
        <fullName evidence="1">Uncharacterized protein</fullName>
    </submittedName>
</protein>
<proteinExistence type="predicted"/>
<name>A0A3M7Q556_BRAPC</name>
<evidence type="ECO:0000313" key="1">
    <source>
        <dbReference type="EMBL" id="RNA06322.1"/>
    </source>
</evidence>
<accession>A0A3M7Q556</accession>
<dbReference type="Proteomes" id="UP000276133">
    <property type="component" value="Unassembled WGS sequence"/>
</dbReference>
<gene>
    <name evidence="1" type="ORF">BpHYR1_015243</name>
</gene>